<gene>
    <name evidence="2" type="ORF">HNP97_001065</name>
</gene>
<dbReference type="InterPro" id="IPR027417">
    <property type="entry name" value="P-loop_NTPase"/>
</dbReference>
<evidence type="ECO:0000313" key="2">
    <source>
        <dbReference type="EMBL" id="MBB6067555.1"/>
    </source>
</evidence>
<dbReference type="InterPro" id="IPR011646">
    <property type="entry name" value="KAP_P-loop"/>
</dbReference>
<dbReference type="InterPro" id="IPR052754">
    <property type="entry name" value="NTPase_KAP_P-loop"/>
</dbReference>
<name>A0A7J9RZD2_METMI</name>
<evidence type="ECO:0000313" key="3">
    <source>
        <dbReference type="Proteomes" id="UP000584706"/>
    </source>
</evidence>
<evidence type="ECO:0000259" key="1">
    <source>
        <dbReference type="Pfam" id="PF07693"/>
    </source>
</evidence>
<accession>A0A7J9RZD2</accession>
<protein>
    <recommendedName>
        <fullName evidence="1">KAP NTPase domain-containing protein</fullName>
    </recommendedName>
</protein>
<dbReference type="SUPFAM" id="SSF52540">
    <property type="entry name" value="P-loop containing nucleoside triphosphate hydrolases"/>
    <property type="match status" value="1"/>
</dbReference>
<dbReference type="Pfam" id="PF07693">
    <property type="entry name" value="KAP_NTPase"/>
    <property type="match status" value="1"/>
</dbReference>
<proteinExistence type="predicted"/>
<reference evidence="2 3" key="1">
    <citation type="submission" date="2020-08" db="EMBL/GenBank/DDBJ databases">
        <title>Genomic Encyclopedia of Type Strains, Phase IV (KMG-V): Genome sequencing to study the core and pangenomes of soil and plant-associated prokaryotes.</title>
        <authorList>
            <person name="Whitman W."/>
        </authorList>
    </citation>
    <scope>NUCLEOTIDE SEQUENCE [LARGE SCALE GENOMIC DNA]</scope>
    <source>
        <strain evidence="2 3">DSM 7078</strain>
    </source>
</reference>
<dbReference type="EMBL" id="JACHIQ010000002">
    <property type="protein sequence ID" value="MBB6067555.1"/>
    <property type="molecule type" value="Genomic_DNA"/>
</dbReference>
<sequence>MVDYNISMSIANPEGKDLLERRGFHQSVSEIMKWQDPEKNGFIIGLYGSWGSGKSFSIDKSIKLLESSNISELNRPLIVHFNPWYFTETDDLILNFFGALTGALKSRQSFLKNLGGNIGDELLESVNDLASSLDGYFEKMISLALPVMEPNVLGAGLIGKKITRKIQKKYEESYSIVNLKEKLNKKFGNLPFRTLVIMDDIDRLNDKEICQILHLVKCLADFKNITYLLSFDEKIVSNALECHQHGYGMHYLEKIIQFPIKMPEPHAIDLENILEKELENIIGENPRDIPQYFKFYPLCFSNMIKNIRDVNRYIAIFNFNWNLLKNQVNKIDLIVLTAIQVFTPEIYDWIKNNKELFVGYSVFDGAFVHGGSEYDHTYYKNKINGYLKNYRSIDSDEVYYLLTAIFPNSSINQFRTPDTYNGDSKNRIYGENSFNNYFMYCKSKHEFQAYELDLYKKQGLIEEDFEGFLYKLSKSDRLDRYILKLCGNGESLYQVPPENRTIIANGLIYSLEHVKSYSKNHIAENIVIGLHKLFSPTREDPKLNTEIIINSLKKSSESYLVIDEIIRRSKNKDDRLTDVYSADELIYLDFEYLENNKLVEIINELYKFDSVKHFETIEAILSGINKEQTLSVLKKLDKTIFMDCIANVKEISGVNIGANLVKLLQNTTIDSKILDDISNYLKYLRPYIDYNTFKNSKFPDLLGEIRHDFIPSNYGGNIQDILQKANGLEICLLITFLNDSEIIYISEHVDINSSGALSKINKALKLKPFIELENIDVKKIKTFLDMLKD</sequence>
<dbReference type="PANTHER" id="PTHR22674:SF6">
    <property type="entry name" value="NTPASE KAP FAMILY P-LOOP DOMAIN-CONTAINING PROTEIN 1"/>
    <property type="match status" value="1"/>
</dbReference>
<dbReference type="AlphaFoldDB" id="A0A7J9RZD2"/>
<dbReference type="PANTHER" id="PTHR22674">
    <property type="entry name" value="NTPASE, KAP FAMILY P-LOOP DOMAIN-CONTAINING 1"/>
    <property type="match status" value="1"/>
</dbReference>
<dbReference type="Proteomes" id="UP000584706">
    <property type="component" value="Unassembled WGS sequence"/>
</dbReference>
<dbReference type="Gene3D" id="3.40.50.300">
    <property type="entry name" value="P-loop containing nucleotide triphosphate hydrolases"/>
    <property type="match status" value="1"/>
</dbReference>
<feature type="domain" description="KAP NTPase" evidence="1">
    <location>
        <begin position="36"/>
        <end position="318"/>
    </location>
</feature>
<dbReference type="RefSeq" id="WP_183546589.1">
    <property type="nucleotide sequence ID" value="NZ_JACHIQ010000002.1"/>
</dbReference>
<organism evidence="2 3">
    <name type="scientific">Methanococcus maripaludis</name>
    <name type="common">Methanococcus deltae</name>
    <dbReference type="NCBI Taxonomy" id="39152"/>
    <lineage>
        <taxon>Archaea</taxon>
        <taxon>Methanobacteriati</taxon>
        <taxon>Methanobacteriota</taxon>
        <taxon>Methanomada group</taxon>
        <taxon>Methanococci</taxon>
        <taxon>Methanococcales</taxon>
        <taxon>Methanococcaceae</taxon>
        <taxon>Methanococcus</taxon>
    </lineage>
</organism>
<comment type="caution">
    <text evidence="2">The sequence shown here is derived from an EMBL/GenBank/DDBJ whole genome shotgun (WGS) entry which is preliminary data.</text>
</comment>